<sequence length="75" mass="8452">MGTASRRQHYRSMLMYRFVTPHRCGKWYPDLETAKAQASAIGAGFLDTRTGEFAQYPGTRLETEVVMTPQPQIAA</sequence>
<evidence type="ECO:0000313" key="1">
    <source>
        <dbReference type="EMBL" id="MDR6509462.1"/>
    </source>
</evidence>
<dbReference type="EMBL" id="JAVDRD010000001">
    <property type="protein sequence ID" value="MDR6509462.1"/>
    <property type="molecule type" value="Genomic_DNA"/>
</dbReference>
<evidence type="ECO:0000313" key="2">
    <source>
        <dbReference type="Proteomes" id="UP001184150"/>
    </source>
</evidence>
<protein>
    <submittedName>
        <fullName evidence="1">Uncharacterized protein</fullName>
    </submittedName>
</protein>
<accession>A0ABU1MHE6</accession>
<name>A0ABU1MHE6_9SPHN</name>
<proteinExistence type="predicted"/>
<comment type="caution">
    <text evidence="1">The sequence shown here is derived from an EMBL/GenBank/DDBJ whole genome shotgun (WGS) entry which is preliminary data.</text>
</comment>
<organism evidence="1 2">
    <name type="scientific">Novosphingobium capsulatum</name>
    <dbReference type="NCBI Taxonomy" id="13688"/>
    <lineage>
        <taxon>Bacteria</taxon>
        <taxon>Pseudomonadati</taxon>
        <taxon>Pseudomonadota</taxon>
        <taxon>Alphaproteobacteria</taxon>
        <taxon>Sphingomonadales</taxon>
        <taxon>Sphingomonadaceae</taxon>
        <taxon>Novosphingobium</taxon>
    </lineage>
</organism>
<reference evidence="1 2" key="1">
    <citation type="submission" date="2023-07" db="EMBL/GenBank/DDBJ databases">
        <title>Sorghum-associated microbial communities from plants grown in Nebraska, USA.</title>
        <authorList>
            <person name="Schachtman D."/>
        </authorList>
    </citation>
    <scope>NUCLEOTIDE SEQUENCE [LARGE SCALE GENOMIC DNA]</scope>
    <source>
        <strain evidence="1 2">DS1027</strain>
    </source>
</reference>
<dbReference type="Proteomes" id="UP001184150">
    <property type="component" value="Unassembled WGS sequence"/>
</dbReference>
<gene>
    <name evidence="1" type="ORF">J2792_000302</name>
</gene>
<dbReference type="RefSeq" id="WP_022675578.1">
    <property type="nucleotide sequence ID" value="NZ_CP140000.1"/>
</dbReference>
<keyword evidence="2" id="KW-1185">Reference proteome</keyword>